<reference evidence="5" key="1">
    <citation type="submission" date="2016-11" db="EMBL/GenBank/DDBJ databases">
        <authorList>
            <person name="Varghese N."/>
            <person name="Submissions S."/>
        </authorList>
    </citation>
    <scope>NUCLEOTIDE SEQUENCE [LARGE SCALE GENOMIC DNA]</scope>
    <source>
        <strain evidence="5">DSM 22623</strain>
    </source>
</reference>
<evidence type="ECO:0000256" key="1">
    <source>
        <dbReference type="PROSITE-ProRule" id="PRU00169"/>
    </source>
</evidence>
<evidence type="ECO:0000313" key="5">
    <source>
        <dbReference type="Proteomes" id="UP000184432"/>
    </source>
</evidence>
<proteinExistence type="predicted"/>
<dbReference type="InterPro" id="IPR011006">
    <property type="entry name" value="CheY-like_superfamily"/>
</dbReference>
<evidence type="ECO:0000259" key="2">
    <source>
        <dbReference type="PROSITE" id="PS50110"/>
    </source>
</evidence>
<gene>
    <name evidence="4" type="ORF">SAMN04488508_101614</name>
</gene>
<feature type="domain" description="HTH LytTR-type" evidence="3">
    <location>
        <begin position="143"/>
        <end position="251"/>
    </location>
</feature>
<dbReference type="EMBL" id="FQYP01000001">
    <property type="protein sequence ID" value="SHI43381.1"/>
    <property type="molecule type" value="Genomic_DNA"/>
</dbReference>
<dbReference type="RefSeq" id="WP_073313756.1">
    <property type="nucleotide sequence ID" value="NZ_FQYP01000001.1"/>
</dbReference>
<dbReference type="AlphaFoldDB" id="A0A1M6B3R8"/>
<dbReference type="Gene3D" id="3.40.50.2300">
    <property type="match status" value="1"/>
</dbReference>
<feature type="modified residue" description="4-aspartylphosphate" evidence="1">
    <location>
        <position position="55"/>
    </location>
</feature>
<evidence type="ECO:0000313" key="4">
    <source>
        <dbReference type="EMBL" id="SHI43381.1"/>
    </source>
</evidence>
<dbReference type="SUPFAM" id="SSF52172">
    <property type="entry name" value="CheY-like"/>
    <property type="match status" value="1"/>
</dbReference>
<evidence type="ECO:0000259" key="3">
    <source>
        <dbReference type="PROSITE" id="PS50930"/>
    </source>
</evidence>
<keyword evidence="1" id="KW-0597">Phosphoprotein</keyword>
<dbReference type="Pfam" id="PF04397">
    <property type="entry name" value="LytTR"/>
    <property type="match status" value="1"/>
</dbReference>
<dbReference type="GO" id="GO:0000156">
    <property type="term" value="F:phosphorelay response regulator activity"/>
    <property type="evidence" value="ECO:0007669"/>
    <property type="project" value="InterPro"/>
</dbReference>
<dbReference type="GO" id="GO:0003677">
    <property type="term" value="F:DNA binding"/>
    <property type="evidence" value="ECO:0007669"/>
    <property type="project" value="InterPro"/>
</dbReference>
<dbReference type="PROSITE" id="PS50110">
    <property type="entry name" value="RESPONSE_REGULATORY"/>
    <property type="match status" value="1"/>
</dbReference>
<name>A0A1M6B3R8_9FLAO</name>
<keyword evidence="5" id="KW-1185">Reference proteome</keyword>
<dbReference type="PROSITE" id="PS50930">
    <property type="entry name" value="HTH_LYTTR"/>
    <property type="match status" value="1"/>
</dbReference>
<protein>
    <submittedName>
        <fullName evidence="4">Two component transcriptional regulator, LytTR family</fullName>
    </submittedName>
</protein>
<dbReference type="Gene3D" id="2.40.50.1020">
    <property type="entry name" value="LytTr DNA-binding domain"/>
    <property type="match status" value="1"/>
</dbReference>
<dbReference type="SMART" id="SM00850">
    <property type="entry name" value="LytTR"/>
    <property type="match status" value="1"/>
</dbReference>
<dbReference type="PANTHER" id="PTHR37299">
    <property type="entry name" value="TRANSCRIPTIONAL REGULATOR-RELATED"/>
    <property type="match status" value="1"/>
</dbReference>
<organism evidence="4 5">
    <name type="scientific">Aquimarina spongiae</name>
    <dbReference type="NCBI Taxonomy" id="570521"/>
    <lineage>
        <taxon>Bacteria</taxon>
        <taxon>Pseudomonadati</taxon>
        <taxon>Bacteroidota</taxon>
        <taxon>Flavobacteriia</taxon>
        <taxon>Flavobacteriales</taxon>
        <taxon>Flavobacteriaceae</taxon>
        <taxon>Aquimarina</taxon>
    </lineage>
</organism>
<dbReference type="InterPro" id="IPR007492">
    <property type="entry name" value="LytTR_DNA-bd_dom"/>
</dbReference>
<dbReference type="Pfam" id="PF00072">
    <property type="entry name" value="Response_reg"/>
    <property type="match status" value="1"/>
</dbReference>
<dbReference type="InterPro" id="IPR001789">
    <property type="entry name" value="Sig_transdc_resp-reg_receiver"/>
</dbReference>
<dbReference type="STRING" id="570521.SAMN04488508_101614"/>
<sequence length="253" mass="29187">MIQAIIIEDEEIAAIKLQNMIQELDTNIRIARILPSVKESVSYLKANIPDLIFLDINLSDDNSFEIFNQVGSITSKIIFTTAYSEYAIKAFEQNSIDYLLKPIAKEKLQRSLNKLKQYEDHHQIQLDYAQLLGNIEDSYKKRFLVKTGNQLKTVNIEEVAYFYSEDKITFIKLKKGERLPIESSLKSIENVVNPRDFYRINRKYIVHTSSIAKMYYSSKSKIILHLIPTPDDAQVAVAIEKIGKFKKWLGGDT</sequence>
<dbReference type="Proteomes" id="UP000184432">
    <property type="component" value="Unassembled WGS sequence"/>
</dbReference>
<dbReference type="OrthoDB" id="2168082at2"/>
<dbReference type="SMART" id="SM00448">
    <property type="entry name" value="REC"/>
    <property type="match status" value="1"/>
</dbReference>
<feature type="domain" description="Response regulatory" evidence="2">
    <location>
        <begin position="3"/>
        <end position="116"/>
    </location>
</feature>
<dbReference type="PANTHER" id="PTHR37299:SF1">
    <property type="entry name" value="STAGE 0 SPORULATION PROTEIN A HOMOLOG"/>
    <property type="match status" value="1"/>
</dbReference>
<dbReference type="InterPro" id="IPR046947">
    <property type="entry name" value="LytR-like"/>
</dbReference>
<accession>A0A1M6B3R8</accession>